<name>A0A9P6C9L9_9AGAR</name>
<accession>A0A9P6C9L9</accession>
<evidence type="ECO:0000313" key="3">
    <source>
        <dbReference type="Proteomes" id="UP000807342"/>
    </source>
</evidence>
<dbReference type="Pfam" id="PF13621">
    <property type="entry name" value="Cupin_8"/>
    <property type="match status" value="1"/>
</dbReference>
<reference evidence="2" key="1">
    <citation type="submission" date="2020-11" db="EMBL/GenBank/DDBJ databases">
        <authorList>
            <consortium name="DOE Joint Genome Institute"/>
            <person name="Ahrendt S."/>
            <person name="Riley R."/>
            <person name="Andreopoulos W."/>
            <person name="Labutti K."/>
            <person name="Pangilinan J."/>
            <person name="Ruiz-Duenas F.J."/>
            <person name="Barrasa J.M."/>
            <person name="Sanchez-Garcia M."/>
            <person name="Camarero S."/>
            <person name="Miyauchi S."/>
            <person name="Serrano A."/>
            <person name="Linde D."/>
            <person name="Babiker R."/>
            <person name="Drula E."/>
            <person name="Ayuso-Fernandez I."/>
            <person name="Pacheco R."/>
            <person name="Padilla G."/>
            <person name="Ferreira P."/>
            <person name="Barriuso J."/>
            <person name="Kellner H."/>
            <person name="Castanera R."/>
            <person name="Alfaro M."/>
            <person name="Ramirez L."/>
            <person name="Pisabarro A.G."/>
            <person name="Kuo A."/>
            <person name="Tritt A."/>
            <person name="Lipzen A."/>
            <person name="He G."/>
            <person name="Yan M."/>
            <person name="Ng V."/>
            <person name="Cullen D."/>
            <person name="Martin F."/>
            <person name="Rosso M.-N."/>
            <person name="Henrissat B."/>
            <person name="Hibbett D."/>
            <person name="Martinez A.T."/>
            <person name="Grigoriev I.V."/>
        </authorList>
    </citation>
    <scope>NUCLEOTIDE SEQUENCE</scope>
    <source>
        <strain evidence="2">MF-IS2</strain>
    </source>
</reference>
<protein>
    <submittedName>
        <fullName evidence="2">Clavaminate synthase-like protein</fullName>
    </submittedName>
</protein>
<gene>
    <name evidence="2" type="ORF">P691DRAFT_658973</name>
</gene>
<dbReference type="PANTHER" id="PTHR12461:SF94">
    <property type="entry name" value="JMJC DOMAIN-CONTAINING PROTEIN"/>
    <property type="match status" value="1"/>
</dbReference>
<organism evidence="2 3">
    <name type="scientific">Macrolepiota fuliginosa MF-IS2</name>
    <dbReference type="NCBI Taxonomy" id="1400762"/>
    <lineage>
        <taxon>Eukaryota</taxon>
        <taxon>Fungi</taxon>
        <taxon>Dikarya</taxon>
        <taxon>Basidiomycota</taxon>
        <taxon>Agaricomycotina</taxon>
        <taxon>Agaricomycetes</taxon>
        <taxon>Agaricomycetidae</taxon>
        <taxon>Agaricales</taxon>
        <taxon>Agaricineae</taxon>
        <taxon>Agaricaceae</taxon>
        <taxon>Macrolepiota</taxon>
    </lineage>
</organism>
<dbReference type="PANTHER" id="PTHR12461">
    <property type="entry name" value="HYPOXIA-INDUCIBLE FACTOR 1 ALPHA INHIBITOR-RELATED"/>
    <property type="match status" value="1"/>
</dbReference>
<evidence type="ECO:0000259" key="1">
    <source>
        <dbReference type="PROSITE" id="PS51184"/>
    </source>
</evidence>
<dbReference type="InterPro" id="IPR041667">
    <property type="entry name" value="Cupin_8"/>
</dbReference>
<dbReference type="SMART" id="SM00558">
    <property type="entry name" value="JmjC"/>
    <property type="match status" value="1"/>
</dbReference>
<dbReference type="CDD" id="cd02208">
    <property type="entry name" value="cupin_RmlC-like"/>
    <property type="match status" value="1"/>
</dbReference>
<dbReference type="InterPro" id="IPR003347">
    <property type="entry name" value="JmjC_dom"/>
</dbReference>
<proteinExistence type="predicted"/>
<dbReference type="Proteomes" id="UP000807342">
    <property type="component" value="Unassembled WGS sequence"/>
</dbReference>
<keyword evidence="3" id="KW-1185">Reference proteome</keyword>
<dbReference type="EMBL" id="MU151063">
    <property type="protein sequence ID" value="KAF9453248.1"/>
    <property type="molecule type" value="Genomic_DNA"/>
</dbReference>
<evidence type="ECO:0000313" key="2">
    <source>
        <dbReference type="EMBL" id="KAF9453248.1"/>
    </source>
</evidence>
<dbReference type="PROSITE" id="PS51184">
    <property type="entry name" value="JMJC"/>
    <property type="match status" value="1"/>
</dbReference>
<feature type="domain" description="JmjC" evidence="1">
    <location>
        <begin position="219"/>
        <end position="394"/>
    </location>
</feature>
<sequence>MLAGKPCPASVTQSLSELADLAHEKMRSAPPTALRIWQVLYADACVLCALAIQDFSTASRSIDLLDRAIIIAGGGGGDESRLDLILSLINKIQQKFLPPQIPSRKFLNKGHQPSSETSLLTAQHEVSAITSNLSFISFQNTHSKAPFVIRGYAKDWPALKENSWNSIDYLLSISGPSRVVPVEIGYDYRDDSWSQAIMQWEYFLDSIGDVSDSRKDSYLYLAQHNLFRQFPSLRRDITIPDYVYCALTPQDFPDYKPLENAEGTLLNMWLGPKGATSPAHFDPYYNLYVQIVGYKTVWLGPPKATPYMETNFPKRRPDHPHGASSCEDTNLPNTSRLDVFSRASDVENDVEFIENVVPNAMQVVLGPGDLLFFPPGWWHGMRSETTSFSVSMWF</sequence>
<dbReference type="OrthoDB" id="47172at2759"/>
<dbReference type="AlphaFoldDB" id="A0A9P6C9L9"/>
<dbReference type="SUPFAM" id="SSF51197">
    <property type="entry name" value="Clavaminate synthase-like"/>
    <property type="match status" value="1"/>
</dbReference>
<comment type="caution">
    <text evidence="2">The sequence shown here is derived from an EMBL/GenBank/DDBJ whole genome shotgun (WGS) entry which is preliminary data.</text>
</comment>
<dbReference type="Gene3D" id="2.60.120.650">
    <property type="entry name" value="Cupin"/>
    <property type="match status" value="1"/>
</dbReference>